<gene>
    <name evidence="2" type="ORF">GCM10022254_06530</name>
</gene>
<feature type="transmembrane region" description="Helical" evidence="1">
    <location>
        <begin position="139"/>
        <end position="162"/>
    </location>
</feature>
<organism evidence="2 3">
    <name type="scientific">Actinomadura meridiana</name>
    <dbReference type="NCBI Taxonomy" id="559626"/>
    <lineage>
        <taxon>Bacteria</taxon>
        <taxon>Bacillati</taxon>
        <taxon>Actinomycetota</taxon>
        <taxon>Actinomycetes</taxon>
        <taxon>Streptosporangiales</taxon>
        <taxon>Thermomonosporaceae</taxon>
        <taxon>Actinomadura</taxon>
    </lineage>
</organism>
<dbReference type="RefSeq" id="WP_344889316.1">
    <property type="nucleotide sequence ID" value="NZ_BAABAS010000003.1"/>
</dbReference>
<keyword evidence="3" id="KW-1185">Reference proteome</keyword>
<keyword evidence="1" id="KW-0812">Transmembrane</keyword>
<reference evidence="3" key="1">
    <citation type="journal article" date="2019" name="Int. J. Syst. Evol. Microbiol.">
        <title>The Global Catalogue of Microorganisms (GCM) 10K type strain sequencing project: providing services to taxonomists for standard genome sequencing and annotation.</title>
        <authorList>
            <consortium name="The Broad Institute Genomics Platform"/>
            <consortium name="The Broad Institute Genome Sequencing Center for Infectious Disease"/>
            <person name="Wu L."/>
            <person name="Ma J."/>
        </authorList>
    </citation>
    <scope>NUCLEOTIDE SEQUENCE [LARGE SCALE GENOMIC DNA]</scope>
    <source>
        <strain evidence="3">JCM 17440</strain>
    </source>
</reference>
<dbReference type="EMBL" id="BAABAS010000003">
    <property type="protein sequence ID" value="GAA4225175.1"/>
    <property type="molecule type" value="Genomic_DNA"/>
</dbReference>
<proteinExistence type="predicted"/>
<protein>
    <submittedName>
        <fullName evidence="2">Uncharacterized protein</fullName>
    </submittedName>
</protein>
<dbReference type="Proteomes" id="UP001501710">
    <property type="component" value="Unassembled WGS sequence"/>
</dbReference>
<sequence length="182" mass="20015">MNGKQNARKRTRRRRRLTLLLERPPKAIKIICAIPAFVFMLEAGMASLALLNNGRETITGGTAIVRTCTRDLATGWLMYRCNLEGVDDTPIGSTLPRAGQVKTFTRLRGSIDFEIRETGRSKAGRGYVTVKAGTPRHSVLVQAVAVVSVSFASFFAVFIPLLRLPRLAARAIRPHSTSQPDP</sequence>
<keyword evidence="1" id="KW-0472">Membrane</keyword>
<feature type="transmembrane region" description="Helical" evidence="1">
    <location>
        <begin position="30"/>
        <end position="51"/>
    </location>
</feature>
<evidence type="ECO:0000313" key="2">
    <source>
        <dbReference type="EMBL" id="GAA4225175.1"/>
    </source>
</evidence>
<name>A0ABP8BSX2_9ACTN</name>
<keyword evidence="1" id="KW-1133">Transmembrane helix</keyword>
<comment type="caution">
    <text evidence="2">The sequence shown here is derived from an EMBL/GenBank/DDBJ whole genome shotgun (WGS) entry which is preliminary data.</text>
</comment>
<evidence type="ECO:0000313" key="3">
    <source>
        <dbReference type="Proteomes" id="UP001501710"/>
    </source>
</evidence>
<evidence type="ECO:0000256" key="1">
    <source>
        <dbReference type="SAM" id="Phobius"/>
    </source>
</evidence>
<accession>A0ABP8BSX2</accession>